<feature type="compositionally biased region" description="Basic and acidic residues" evidence="1">
    <location>
        <begin position="17"/>
        <end position="26"/>
    </location>
</feature>
<protein>
    <submittedName>
        <fullName evidence="2">Uncharacterized protein</fullName>
    </submittedName>
</protein>
<evidence type="ECO:0000256" key="1">
    <source>
        <dbReference type="SAM" id="MobiDB-lite"/>
    </source>
</evidence>
<evidence type="ECO:0000313" key="3">
    <source>
        <dbReference type="Proteomes" id="UP000011115"/>
    </source>
</evidence>
<feature type="region of interest" description="Disordered" evidence="1">
    <location>
        <begin position="1"/>
        <end position="26"/>
    </location>
</feature>
<dbReference type="PaxDb" id="4113-PGSC0003DMT400094035"/>
<dbReference type="EnsemblPlants" id="PGSC0003DMT400094035">
    <property type="protein sequence ID" value="PGSC0003DMT400094035"/>
    <property type="gene ID" value="PGSC0003DMG400043606"/>
</dbReference>
<reference evidence="3" key="1">
    <citation type="journal article" date="2011" name="Nature">
        <title>Genome sequence and analysis of the tuber crop potato.</title>
        <authorList>
            <consortium name="The Potato Genome Sequencing Consortium"/>
        </authorList>
    </citation>
    <scope>NUCLEOTIDE SEQUENCE [LARGE SCALE GENOMIC DNA]</scope>
    <source>
        <strain evidence="3">cv. DM1-3 516 R44</strain>
    </source>
</reference>
<reference evidence="2" key="2">
    <citation type="submission" date="2015-06" db="UniProtKB">
        <authorList>
            <consortium name="EnsemblPlants"/>
        </authorList>
    </citation>
    <scope>IDENTIFICATION</scope>
    <source>
        <strain evidence="2">DM1-3 516 R44</strain>
    </source>
</reference>
<dbReference type="InParanoid" id="M1DT91"/>
<proteinExistence type="predicted"/>
<name>M1DT91_SOLTU</name>
<dbReference type="HOGENOM" id="CLU_1680995_0_0_1"/>
<evidence type="ECO:0000313" key="2">
    <source>
        <dbReference type="EnsemblPlants" id="PGSC0003DMT400094035"/>
    </source>
</evidence>
<accession>M1DT91</accession>
<feature type="region of interest" description="Disordered" evidence="1">
    <location>
        <begin position="98"/>
        <end position="157"/>
    </location>
</feature>
<keyword evidence="3" id="KW-1185">Reference proteome</keyword>
<dbReference type="AlphaFoldDB" id="M1DT91"/>
<dbReference type="Gramene" id="PGSC0003DMT400094035">
    <property type="protein sequence ID" value="PGSC0003DMT400094035"/>
    <property type="gene ID" value="PGSC0003DMG400043606"/>
</dbReference>
<dbReference type="Proteomes" id="UP000011115">
    <property type="component" value="Unassembled WGS sequence"/>
</dbReference>
<feature type="compositionally biased region" description="Basic residues" evidence="1">
    <location>
        <begin position="147"/>
        <end position="157"/>
    </location>
</feature>
<sequence length="157" mass="17164">MTSYSFSVLSPEGENQVGERKKQSADHRVVLQCSVRSPKVTDLEDAEGQGKKTMELTKGQITELIGANRRVVERVGDHDFVRHLDPTLTGGLVKLGENNLDMPPSKRARGVAINEAIENPLKKEKTTPPSGGTRKGKTPVSEVPKHNSNKGRKLIDS</sequence>
<organism evidence="2 3">
    <name type="scientific">Solanum tuberosum</name>
    <name type="common">Potato</name>
    <dbReference type="NCBI Taxonomy" id="4113"/>
    <lineage>
        <taxon>Eukaryota</taxon>
        <taxon>Viridiplantae</taxon>
        <taxon>Streptophyta</taxon>
        <taxon>Embryophyta</taxon>
        <taxon>Tracheophyta</taxon>
        <taxon>Spermatophyta</taxon>
        <taxon>Magnoliopsida</taxon>
        <taxon>eudicotyledons</taxon>
        <taxon>Gunneridae</taxon>
        <taxon>Pentapetalae</taxon>
        <taxon>asterids</taxon>
        <taxon>lamiids</taxon>
        <taxon>Solanales</taxon>
        <taxon>Solanaceae</taxon>
        <taxon>Solanoideae</taxon>
        <taxon>Solaneae</taxon>
        <taxon>Solanum</taxon>
    </lineage>
</organism>